<keyword evidence="3" id="KW-1185">Reference proteome</keyword>
<dbReference type="Gramene" id="TVU33748">
    <property type="protein sequence ID" value="TVU33748"/>
    <property type="gene ID" value="EJB05_15552"/>
</dbReference>
<proteinExistence type="predicted"/>
<sequence>MVFLRKTEALFLIRLDIRRGSTAIFASSRFDRPSPPLVPQLPAARRLPPAPSPPNTHPPPPGSFLQLGKARMDHHLPQQQQYGDPYRTLVPSPQPDHHPHALQYHQQQPQQTLMSPPQPQPTLMSPPQPQPQPMLMSPPQQHHASLASHFHLLHLVTKLADAIGTGTRDPNFDSLVEELTSQFARCQQLLNSISGTISSKSTTVEGQRQSLEETRQLLDQRKDLIAKYRSSVEDLIKGDTR</sequence>
<dbReference type="PANTHER" id="PTHR37188:SF1">
    <property type="entry name" value="MEDIATOR OF RNA POLYMERASE II TRANSCRIPTION SUBUNIT-RELATED"/>
    <property type="match status" value="1"/>
</dbReference>
<dbReference type="PANTHER" id="PTHR37188">
    <property type="entry name" value="MEDIATOR OF RNA POLYMERASE II TRANSCRIPTION SUBUNIT-RELATED"/>
    <property type="match status" value="1"/>
</dbReference>
<evidence type="ECO:0008006" key="4">
    <source>
        <dbReference type="Google" id="ProtNLM"/>
    </source>
</evidence>
<feature type="compositionally biased region" description="Pro residues" evidence="1">
    <location>
        <begin position="116"/>
        <end position="132"/>
    </location>
</feature>
<comment type="caution">
    <text evidence="2">The sequence shown here is derived from an EMBL/GenBank/DDBJ whole genome shotgun (WGS) entry which is preliminary data.</text>
</comment>
<dbReference type="EMBL" id="RWGY01000009">
    <property type="protein sequence ID" value="TVU33748.1"/>
    <property type="molecule type" value="Genomic_DNA"/>
</dbReference>
<accession>A0A5J9VDH9</accession>
<feature type="region of interest" description="Disordered" evidence="1">
    <location>
        <begin position="27"/>
        <end position="67"/>
    </location>
</feature>
<organism evidence="2 3">
    <name type="scientific">Eragrostis curvula</name>
    <name type="common">weeping love grass</name>
    <dbReference type="NCBI Taxonomy" id="38414"/>
    <lineage>
        <taxon>Eukaryota</taxon>
        <taxon>Viridiplantae</taxon>
        <taxon>Streptophyta</taxon>
        <taxon>Embryophyta</taxon>
        <taxon>Tracheophyta</taxon>
        <taxon>Spermatophyta</taxon>
        <taxon>Magnoliopsida</taxon>
        <taxon>Liliopsida</taxon>
        <taxon>Poales</taxon>
        <taxon>Poaceae</taxon>
        <taxon>PACMAD clade</taxon>
        <taxon>Chloridoideae</taxon>
        <taxon>Eragrostideae</taxon>
        <taxon>Eragrostidinae</taxon>
        <taxon>Eragrostis</taxon>
    </lineage>
</organism>
<evidence type="ECO:0000313" key="3">
    <source>
        <dbReference type="Proteomes" id="UP000324897"/>
    </source>
</evidence>
<reference evidence="2 3" key="1">
    <citation type="journal article" date="2019" name="Sci. Rep.">
        <title>A high-quality genome of Eragrostis curvula grass provides insights into Poaceae evolution and supports new strategies to enhance forage quality.</title>
        <authorList>
            <person name="Carballo J."/>
            <person name="Santos B.A.C.M."/>
            <person name="Zappacosta D."/>
            <person name="Garbus I."/>
            <person name="Selva J.P."/>
            <person name="Gallo C.A."/>
            <person name="Diaz A."/>
            <person name="Albertini E."/>
            <person name="Caccamo M."/>
            <person name="Echenique V."/>
        </authorList>
    </citation>
    <scope>NUCLEOTIDE SEQUENCE [LARGE SCALE GENOMIC DNA]</scope>
    <source>
        <strain evidence="3">cv. Victoria</strain>
        <tissue evidence="2">Leaf</tissue>
    </source>
</reference>
<protein>
    <recommendedName>
        <fullName evidence="4">Mediator of RNA polymerase II transcription subunit 9</fullName>
    </recommendedName>
</protein>
<feature type="non-terminal residue" evidence="2">
    <location>
        <position position="1"/>
    </location>
</feature>
<feature type="region of interest" description="Disordered" evidence="1">
    <location>
        <begin position="82"/>
        <end position="143"/>
    </location>
</feature>
<feature type="compositionally biased region" description="Low complexity" evidence="1">
    <location>
        <begin position="101"/>
        <end position="115"/>
    </location>
</feature>
<dbReference type="GO" id="GO:0016592">
    <property type="term" value="C:mediator complex"/>
    <property type="evidence" value="ECO:0007669"/>
    <property type="project" value="InterPro"/>
</dbReference>
<gene>
    <name evidence="2" type="ORF">EJB05_15552</name>
</gene>
<dbReference type="Proteomes" id="UP000324897">
    <property type="component" value="Unassembled WGS sequence"/>
</dbReference>
<dbReference type="AlphaFoldDB" id="A0A5J9VDH9"/>
<evidence type="ECO:0000313" key="2">
    <source>
        <dbReference type="EMBL" id="TVU33748.1"/>
    </source>
</evidence>
<dbReference type="OrthoDB" id="779656at2759"/>
<feature type="compositionally biased region" description="Pro residues" evidence="1">
    <location>
        <begin position="48"/>
        <end position="62"/>
    </location>
</feature>
<evidence type="ECO:0000256" key="1">
    <source>
        <dbReference type="SAM" id="MobiDB-lite"/>
    </source>
</evidence>
<dbReference type="InterPro" id="IPR038790">
    <property type="entry name" value="Med9_plant"/>
</dbReference>
<name>A0A5J9VDH9_9POAL</name>
<feature type="compositionally biased region" description="Low complexity" evidence="1">
    <location>
        <begin position="133"/>
        <end position="143"/>
    </location>
</feature>